<evidence type="ECO:0000313" key="4">
    <source>
        <dbReference type="Proteomes" id="UP000194280"/>
    </source>
</evidence>
<accession>A0A1Z5T9T5</accession>
<evidence type="ECO:0000259" key="2">
    <source>
        <dbReference type="Pfam" id="PF24494"/>
    </source>
</evidence>
<evidence type="ECO:0000313" key="3">
    <source>
        <dbReference type="EMBL" id="OTA32621.1"/>
    </source>
</evidence>
<proteinExistence type="predicted"/>
<dbReference type="InterPro" id="IPR056009">
    <property type="entry name" value="DUF7587"/>
</dbReference>
<dbReference type="EMBL" id="MUNK01000090">
    <property type="protein sequence ID" value="OTA32621.1"/>
    <property type="molecule type" value="Genomic_DNA"/>
</dbReference>
<sequence length="659" mass="73723">MTAKSSSNRRTAVRPRNCNTWDVDQRRTLVILYTNFPGLSNKQRAAIFSAYYREHLSTCGLPNGLPVSAISAQYSERDKKPQVWGPACAEPSTDQERQRQHAVIQKIRTIAAALETGQTSPTVAAPQAEVPVSREVRRRTSFVVIPSKQPVVADGADRIPEPQSTPASTSRKSAIARLKQRHSAAEQSRVLTARKAVIGRATMAQDLSSTPPTTPRASATKITYERREGGSLLLSPEAHSRAQLMSAPVLPHEAHSPPSRILFRYFDNNISHLGERANGALKGEGFHAGRYRFTNSRVPAAPESVSELLLADFENHLDQRPIDSPFVSCTDDFLWLLSRIALKEHNKGRLTGHISIIDSTALPSRDIFHPRVYHQRLKEKKAFTKGAWHYSGRSEYLVWGKIPQHAIIHTFSVRQLVELVNGSRGLKVSLRFEKISRSNCSLLNTIRPELQQDEYELTHSTIVGFGKLCSFLGLTEPVHIQTVITSLVFGWQLKIHAQTSERWAKDAALFAEAVLASSDRAVLRLEYLEQMKLAYLYGVREGHKATWNMLHEPNRQRNITRMERAATEIGLRSPADIMLSELQNARLAIDQYAEQDRARFTVQAPLSRGMLASTGGQAQESGDHDMVDQSVDDYVMVDDIVYEKDDDSSSDYEDMSGLT</sequence>
<feature type="region of interest" description="Disordered" evidence="1">
    <location>
        <begin position="153"/>
        <end position="172"/>
    </location>
</feature>
<feature type="compositionally biased region" description="Polar residues" evidence="1">
    <location>
        <begin position="162"/>
        <end position="172"/>
    </location>
</feature>
<name>A0A1Z5T9T5_HORWE</name>
<dbReference type="Pfam" id="PF24494">
    <property type="entry name" value="DUF7587"/>
    <property type="match status" value="1"/>
</dbReference>
<organism evidence="3 4">
    <name type="scientific">Hortaea werneckii EXF-2000</name>
    <dbReference type="NCBI Taxonomy" id="1157616"/>
    <lineage>
        <taxon>Eukaryota</taxon>
        <taxon>Fungi</taxon>
        <taxon>Dikarya</taxon>
        <taxon>Ascomycota</taxon>
        <taxon>Pezizomycotina</taxon>
        <taxon>Dothideomycetes</taxon>
        <taxon>Dothideomycetidae</taxon>
        <taxon>Mycosphaerellales</taxon>
        <taxon>Teratosphaeriaceae</taxon>
        <taxon>Hortaea</taxon>
    </lineage>
</organism>
<dbReference type="OrthoDB" id="5397734at2759"/>
<dbReference type="Proteomes" id="UP000194280">
    <property type="component" value="Unassembled WGS sequence"/>
</dbReference>
<reference evidence="3 4" key="1">
    <citation type="submission" date="2017-01" db="EMBL/GenBank/DDBJ databases">
        <title>The recent genome duplication of the halophilic yeast Hortaea werneckii: insights from long-read sequencing.</title>
        <authorList>
            <person name="Sinha S."/>
            <person name="Flibotte S."/>
            <person name="Neira M."/>
            <person name="Lenassi M."/>
            <person name="Gostincar C."/>
            <person name="Stajich J.E."/>
            <person name="Nislow C.E."/>
        </authorList>
    </citation>
    <scope>NUCLEOTIDE SEQUENCE [LARGE SCALE GENOMIC DNA]</scope>
    <source>
        <strain evidence="3 4">EXF-2000</strain>
    </source>
</reference>
<evidence type="ECO:0000256" key="1">
    <source>
        <dbReference type="SAM" id="MobiDB-lite"/>
    </source>
</evidence>
<feature type="domain" description="DUF7587" evidence="2">
    <location>
        <begin position="259"/>
        <end position="416"/>
    </location>
</feature>
<comment type="caution">
    <text evidence="3">The sequence shown here is derived from an EMBL/GenBank/DDBJ whole genome shotgun (WGS) entry which is preliminary data.</text>
</comment>
<dbReference type="InParanoid" id="A0A1Z5T9T5"/>
<dbReference type="VEuPathDB" id="FungiDB:BTJ68_07892"/>
<keyword evidence="4" id="KW-1185">Reference proteome</keyword>
<protein>
    <recommendedName>
        <fullName evidence="2">DUF7587 domain-containing protein</fullName>
    </recommendedName>
</protein>
<dbReference type="AlphaFoldDB" id="A0A1Z5T9T5"/>
<gene>
    <name evidence="3" type="ORF">BTJ68_07892</name>
</gene>